<accession>A0ABW4KHI3</accession>
<dbReference type="PANTHER" id="PTHR37316:SF3">
    <property type="entry name" value="TEICHOIC ACID GLYCEROL-PHOSPHATE TRANSFERASE"/>
    <property type="match status" value="1"/>
</dbReference>
<organism evidence="1 2">
    <name type="scientific">Siminovitchia sediminis</name>
    <dbReference type="NCBI Taxonomy" id="1274353"/>
    <lineage>
        <taxon>Bacteria</taxon>
        <taxon>Bacillati</taxon>
        <taxon>Bacillota</taxon>
        <taxon>Bacilli</taxon>
        <taxon>Bacillales</taxon>
        <taxon>Bacillaceae</taxon>
        <taxon>Siminovitchia</taxon>
    </lineage>
</organism>
<comment type="caution">
    <text evidence="1">The sequence shown here is derived from an EMBL/GenBank/DDBJ whole genome shotgun (WGS) entry which is preliminary data.</text>
</comment>
<dbReference type="SUPFAM" id="SSF53756">
    <property type="entry name" value="UDP-Glycosyltransferase/glycogen phosphorylase"/>
    <property type="match status" value="1"/>
</dbReference>
<protein>
    <submittedName>
        <fullName evidence="1">CDP-glycerol glycerophosphotransferase family protein</fullName>
    </submittedName>
</protein>
<evidence type="ECO:0000313" key="2">
    <source>
        <dbReference type="Proteomes" id="UP001597301"/>
    </source>
</evidence>
<dbReference type="Gene3D" id="3.40.50.12580">
    <property type="match status" value="1"/>
</dbReference>
<dbReference type="EMBL" id="JBHUEO010000013">
    <property type="protein sequence ID" value="MFD1706497.1"/>
    <property type="molecule type" value="Genomic_DNA"/>
</dbReference>
<keyword evidence="2" id="KW-1185">Reference proteome</keyword>
<name>A0ABW4KHI3_9BACI</name>
<dbReference type="RefSeq" id="WP_380773102.1">
    <property type="nucleotide sequence ID" value="NZ_JBHUEO010000013.1"/>
</dbReference>
<gene>
    <name evidence="1" type="ORF">ACFSCZ_06980</name>
</gene>
<reference evidence="2" key="1">
    <citation type="journal article" date="2019" name="Int. J. Syst. Evol. Microbiol.">
        <title>The Global Catalogue of Microorganisms (GCM) 10K type strain sequencing project: providing services to taxonomists for standard genome sequencing and annotation.</title>
        <authorList>
            <consortium name="The Broad Institute Genomics Platform"/>
            <consortium name="The Broad Institute Genome Sequencing Center for Infectious Disease"/>
            <person name="Wu L."/>
            <person name="Ma J."/>
        </authorList>
    </citation>
    <scope>NUCLEOTIDE SEQUENCE [LARGE SCALE GENOMIC DNA]</scope>
    <source>
        <strain evidence="2">CGMCC 1.12295</strain>
    </source>
</reference>
<dbReference type="InterPro" id="IPR051612">
    <property type="entry name" value="Teichoic_Acid_Biosynth"/>
</dbReference>
<dbReference type="Pfam" id="PF04464">
    <property type="entry name" value="Glyphos_transf"/>
    <property type="match status" value="1"/>
</dbReference>
<dbReference type="InterPro" id="IPR043148">
    <property type="entry name" value="TagF_C"/>
</dbReference>
<sequence>MKLLKEIKKRLVKKVILYHSSLVNDQIELKIHLQNFRSLKKKVDVIFDTREEQHRIPFHLQNNQLAVMLPIELAGKIEQKGILKVFINGQGMWVTEANDFEEKNSDFFIQGKYLSLKVNKNIVLNHHFKQYTFSEKKIECRNFTSGYNSLRLEMNDIPEQDFDIVALKNGKEHVLEKDYSEEDQSVILKDFTALSNGSWRLFLYSEKYMYPLQLKEGDHTLFSTYNHEIITVSNNGYLSLELRPHYFLNSAVLIKRETDGQIQFLTETNMDRDGFHLIVEDTTTHEEYYYQLKKTKNGLECLFPIDVLWKNYSRKRFFVEEGGSEPKKYQFLLNQTELSGTGINFEEAIQSQVVIFSFYIRKDRSLGLKTLRPILKKEITDISDFTISGYLGSMKAFFDCRAYLVFEERESMESIKVPIEQEFTIDLKSLNLVELKSKDKTIIDLYVEVINQEDESIRKEKIKYKYADYKKDNYYDHFEVKDQFQDAHHFLVTTTPFNNLKLETFTIPNEVDIPDNTEVKNDNIWLIGERYDTAQDNGIVLYQWLRENTTIDAYYVIEKDAQDYEKIKDDPHVLTFGSPKHYEIAFKAGVLLGTHDLENILPYKTAKGFFNYEHAYKVFLQHGVLGRKNVEYHKKFYDVPFDTFIVSSDAEKYDIVMDKMGYDADEVAVTGLARFDRLIQAEEPKNILLMPTWRDWINTDQQFLESEYYSTYLNLINNEVLQQLLEQYDVNLNFYPHYRAQDFFQRNVKVHSGRVHFIPFGSRKVQDLLIEHALLITDYSTVSFDFIKMEKPVIHYHFDVKRFFRRGILRPVDETFIGGIAHTEEEMIELIKDRLQHNMKNYEVDISGVIKYHDRKNCERIYQTICNGLKAKRNLNRKIKH</sequence>
<dbReference type="PANTHER" id="PTHR37316">
    <property type="entry name" value="TEICHOIC ACID GLYCEROL-PHOSPHATE PRIMASE"/>
    <property type="match status" value="1"/>
</dbReference>
<dbReference type="Proteomes" id="UP001597301">
    <property type="component" value="Unassembled WGS sequence"/>
</dbReference>
<evidence type="ECO:0000313" key="1">
    <source>
        <dbReference type="EMBL" id="MFD1706497.1"/>
    </source>
</evidence>
<proteinExistence type="predicted"/>
<dbReference type="InterPro" id="IPR007554">
    <property type="entry name" value="Glycerophosphate_synth"/>
</dbReference>